<feature type="domain" description="Damage-control phosphatase ARMT1-like metal-binding" evidence="1">
    <location>
        <begin position="4"/>
        <end position="276"/>
    </location>
</feature>
<dbReference type="InterPro" id="IPR014444">
    <property type="entry name" value="PH1575-like"/>
</dbReference>
<evidence type="ECO:0000259" key="1">
    <source>
        <dbReference type="Pfam" id="PF01937"/>
    </source>
</evidence>
<dbReference type="Gene3D" id="3.40.50.10880">
    <property type="entry name" value="Uncharacterised protein PF01937, DUF89, domain 3"/>
    <property type="match status" value="1"/>
</dbReference>
<organism evidence="2 3">
    <name type="scientific">Longicatena caecimuris</name>
    <dbReference type="NCBI Taxonomy" id="1796635"/>
    <lineage>
        <taxon>Bacteria</taxon>
        <taxon>Bacillati</taxon>
        <taxon>Bacillota</taxon>
        <taxon>Erysipelotrichia</taxon>
        <taxon>Erysipelotrichales</taxon>
        <taxon>Erysipelotrichaceae</taxon>
        <taxon>Longicatena</taxon>
    </lineage>
</organism>
<evidence type="ECO:0000313" key="3">
    <source>
        <dbReference type="Proteomes" id="UP000295773"/>
    </source>
</evidence>
<evidence type="ECO:0000313" key="2">
    <source>
        <dbReference type="EMBL" id="TCU62275.1"/>
    </source>
</evidence>
<comment type="caution">
    <text evidence="2">The sequence shown here is derived from an EMBL/GenBank/DDBJ whole genome shotgun (WGS) entry which is preliminary data.</text>
</comment>
<accession>A0A4V2VL29</accession>
<dbReference type="SUPFAM" id="SSF111321">
    <property type="entry name" value="AF1104-like"/>
    <property type="match status" value="1"/>
</dbReference>
<dbReference type="Gene3D" id="1.10.285.20">
    <property type="entry name" value="Uncharacterised protein PF01937, DUF89, domain 2"/>
    <property type="match status" value="1"/>
</dbReference>
<sequence>MEMNARCIACLIKKQDEKIRKENDEKKKLSYMKEVLHILGNSKDEETMPWLSNQIDALYAKTFPHAVLPYAAIKKHYNEMMCAMEADIRKQIQCKEDALAYAIQLARVGNYIDFGALDEVDANFFLDLLAKADEDVLDSQKYAALKQDLANAQRLLYICDNCGEILLDKLLIEQLQFQYPHLSITAMVRGGEVINDATMIDAQDVHLQSICHVIDNGIAMAGTDIRHISQQAFQAIQDADIILAKGQANFETLCGNGLPVYYLLLCKCDLFAERFSLPKYKGVLFHEDSPSTSQ</sequence>
<reference evidence="2 3" key="1">
    <citation type="submission" date="2019-03" db="EMBL/GenBank/DDBJ databases">
        <title>Genomic Encyclopedia of Type Strains, Phase IV (KMG-IV): sequencing the most valuable type-strain genomes for metagenomic binning, comparative biology and taxonomic classification.</title>
        <authorList>
            <person name="Goeker M."/>
        </authorList>
    </citation>
    <scope>NUCLEOTIDE SEQUENCE [LARGE SCALE GENOMIC DNA]</scope>
    <source>
        <strain evidence="2 3">DSM 29481</strain>
    </source>
</reference>
<dbReference type="EMBL" id="SMBP01000005">
    <property type="protein sequence ID" value="TCU62275.1"/>
    <property type="molecule type" value="Genomic_DNA"/>
</dbReference>
<dbReference type="InterPro" id="IPR002791">
    <property type="entry name" value="ARMT1-like_metal-bd"/>
</dbReference>
<dbReference type="RefSeq" id="WP_132224237.1">
    <property type="nucleotide sequence ID" value="NZ_JANKBG010000006.1"/>
</dbReference>
<dbReference type="Pfam" id="PF01937">
    <property type="entry name" value="ARMT1-like_dom"/>
    <property type="match status" value="1"/>
</dbReference>
<keyword evidence="3" id="KW-1185">Reference proteome</keyword>
<dbReference type="InterPro" id="IPR036075">
    <property type="entry name" value="ARMT-1-like_metal-bd_sf"/>
</dbReference>
<dbReference type="PIRSF" id="PIRSF006593">
    <property type="entry name" value="UCP006593"/>
    <property type="match status" value="1"/>
</dbReference>
<proteinExistence type="predicted"/>
<gene>
    <name evidence="2" type="ORF">EDD61_10583</name>
</gene>
<name>A0A4V2VL29_9FIRM</name>
<dbReference type="Proteomes" id="UP000295773">
    <property type="component" value="Unassembled WGS sequence"/>
</dbReference>
<dbReference type="AlphaFoldDB" id="A0A4V2VL29"/>
<protein>
    <recommendedName>
        <fullName evidence="1">Damage-control phosphatase ARMT1-like metal-binding domain-containing protein</fullName>
    </recommendedName>
</protein>